<evidence type="ECO:0000313" key="3">
    <source>
        <dbReference type="EMBL" id="GAA4394015.1"/>
    </source>
</evidence>
<dbReference type="SMART" id="SM00903">
    <property type="entry name" value="Flavin_Reduct"/>
    <property type="match status" value="1"/>
</dbReference>
<dbReference type="InterPro" id="IPR012349">
    <property type="entry name" value="Split_barrel_FMN-bd"/>
</dbReference>
<keyword evidence="4" id="KW-1185">Reference proteome</keyword>
<proteinExistence type="predicted"/>
<dbReference type="InterPro" id="IPR050268">
    <property type="entry name" value="NADH-dep_flavin_reductase"/>
</dbReference>
<dbReference type="SUPFAM" id="SSF50475">
    <property type="entry name" value="FMN-binding split barrel"/>
    <property type="match status" value="1"/>
</dbReference>
<reference evidence="4" key="1">
    <citation type="journal article" date="2019" name="Int. J. Syst. Evol. Microbiol.">
        <title>The Global Catalogue of Microorganisms (GCM) 10K type strain sequencing project: providing services to taxonomists for standard genome sequencing and annotation.</title>
        <authorList>
            <consortium name="The Broad Institute Genomics Platform"/>
            <consortium name="The Broad Institute Genome Sequencing Center for Infectious Disease"/>
            <person name="Wu L."/>
            <person name="Ma J."/>
        </authorList>
    </citation>
    <scope>NUCLEOTIDE SEQUENCE [LARGE SCALE GENOMIC DNA]</scope>
    <source>
        <strain evidence="4">JCM 17808</strain>
    </source>
</reference>
<name>A0ABP8JPJ2_9MICO</name>
<keyword evidence="1" id="KW-0560">Oxidoreductase</keyword>
<feature type="domain" description="Flavin reductase like" evidence="2">
    <location>
        <begin position="13"/>
        <end position="157"/>
    </location>
</feature>
<dbReference type="PANTHER" id="PTHR30466">
    <property type="entry name" value="FLAVIN REDUCTASE"/>
    <property type="match status" value="1"/>
</dbReference>
<evidence type="ECO:0000259" key="2">
    <source>
        <dbReference type="SMART" id="SM00903"/>
    </source>
</evidence>
<dbReference type="Proteomes" id="UP001500642">
    <property type="component" value="Unassembled WGS sequence"/>
</dbReference>
<dbReference type="Pfam" id="PF01613">
    <property type="entry name" value="Flavin_Reduct"/>
    <property type="match status" value="1"/>
</dbReference>
<gene>
    <name evidence="3" type="ORF">GCM10023167_23630</name>
</gene>
<sequence>MNQLDPEAFKHAFRHHPAGVAVISAASPDGPVGLTVSSVASVSAAPPALLFSVTSRRGSASRVLAAPSFVVNLLSADQVEIARSFAVPGAPRFTPEQGWRTLPGGEPVLPGVHAALLCEHLEHVEVGESIVVVAAVREILADAPRPPLVYVDRTFHALTADTPLP</sequence>
<protein>
    <submittedName>
        <fullName evidence="3">Flavin reductase family protein</fullName>
    </submittedName>
</protein>
<dbReference type="Gene3D" id="2.30.110.10">
    <property type="entry name" value="Electron Transport, Fmn-binding Protein, Chain A"/>
    <property type="match status" value="1"/>
</dbReference>
<dbReference type="EMBL" id="BAABGL010000018">
    <property type="protein sequence ID" value="GAA4394015.1"/>
    <property type="molecule type" value="Genomic_DNA"/>
</dbReference>
<organism evidence="3 4">
    <name type="scientific">Brevibacterium pityocampae</name>
    <dbReference type="NCBI Taxonomy" id="506594"/>
    <lineage>
        <taxon>Bacteria</taxon>
        <taxon>Bacillati</taxon>
        <taxon>Actinomycetota</taxon>
        <taxon>Actinomycetes</taxon>
        <taxon>Micrococcales</taxon>
        <taxon>Brevibacteriaceae</taxon>
        <taxon>Brevibacterium</taxon>
    </lineage>
</organism>
<evidence type="ECO:0000256" key="1">
    <source>
        <dbReference type="ARBA" id="ARBA00023002"/>
    </source>
</evidence>
<accession>A0ABP8JPJ2</accession>
<dbReference type="InterPro" id="IPR002563">
    <property type="entry name" value="Flavin_Rdtase-like_dom"/>
</dbReference>
<dbReference type="RefSeq" id="WP_137319915.1">
    <property type="nucleotide sequence ID" value="NZ_BAABGL010000018.1"/>
</dbReference>
<comment type="caution">
    <text evidence="3">The sequence shown here is derived from an EMBL/GenBank/DDBJ whole genome shotgun (WGS) entry which is preliminary data.</text>
</comment>
<dbReference type="PANTHER" id="PTHR30466:SF1">
    <property type="entry name" value="FMN REDUCTASE (NADH) RUTF"/>
    <property type="match status" value="1"/>
</dbReference>
<evidence type="ECO:0000313" key="4">
    <source>
        <dbReference type="Proteomes" id="UP001500642"/>
    </source>
</evidence>